<reference evidence="2 3" key="1">
    <citation type="submission" date="2021-06" db="EMBL/GenBank/DDBJ databases">
        <title>Caerostris darwini draft genome.</title>
        <authorList>
            <person name="Kono N."/>
            <person name="Arakawa K."/>
        </authorList>
    </citation>
    <scope>NUCLEOTIDE SEQUENCE [LARGE SCALE GENOMIC DNA]</scope>
</reference>
<feature type="compositionally biased region" description="Polar residues" evidence="1">
    <location>
        <begin position="47"/>
        <end position="56"/>
    </location>
</feature>
<organism evidence="2 3">
    <name type="scientific">Caerostris darwini</name>
    <dbReference type="NCBI Taxonomy" id="1538125"/>
    <lineage>
        <taxon>Eukaryota</taxon>
        <taxon>Metazoa</taxon>
        <taxon>Ecdysozoa</taxon>
        <taxon>Arthropoda</taxon>
        <taxon>Chelicerata</taxon>
        <taxon>Arachnida</taxon>
        <taxon>Araneae</taxon>
        <taxon>Araneomorphae</taxon>
        <taxon>Entelegynae</taxon>
        <taxon>Araneoidea</taxon>
        <taxon>Araneidae</taxon>
        <taxon>Caerostris</taxon>
    </lineage>
</organism>
<feature type="compositionally biased region" description="Polar residues" evidence="1">
    <location>
        <begin position="69"/>
        <end position="79"/>
    </location>
</feature>
<name>A0AAV4QV43_9ARAC</name>
<dbReference type="Proteomes" id="UP001054837">
    <property type="component" value="Unassembled WGS sequence"/>
</dbReference>
<protein>
    <submittedName>
        <fullName evidence="2">Uncharacterized protein</fullName>
    </submittedName>
</protein>
<keyword evidence="3" id="KW-1185">Reference proteome</keyword>
<evidence type="ECO:0000256" key="1">
    <source>
        <dbReference type="SAM" id="MobiDB-lite"/>
    </source>
</evidence>
<evidence type="ECO:0000313" key="2">
    <source>
        <dbReference type="EMBL" id="GIY13105.1"/>
    </source>
</evidence>
<dbReference type="AlphaFoldDB" id="A0AAV4QV43"/>
<dbReference type="EMBL" id="BPLQ01005177">
    <property type="protein sequence ID" value="GIY13105.1"/>
    <property type="molecule type" value="Genomic_DNA"/>
</dbReference>
<evidence type="ECO:0000313" key="3">
    <source>
        <dbReference type="Proteomes" id="UP001054837"/>
    </source>
</evidence>
<gene>
    <name evidence="2" type="ORF">CDAR_420691</name>
</gene>
<comment type="caution">
    <text evidence="2">The sequence shown here is derived from an EMBL/GenBank/DDBJ whole genome shotgun (WGS) entry which is preliminary data.</text>
</comment>
<accession>A0AAV4QV43</accession>
<sequence>MTDATITGIVCPPLKCLKPLSTIKRATKDSASSVNLISAPSISDSVSTSVHQQTPATAKAKPVPRVTFPSMTKPDSNTQKQKELFISRSKSLDKLHFKAKDLVLHKKKFPNHQIKPDSFKLWPSLTTF</sequence>
<proteinExistence type="predicted"/>
<feature type="region of interest" description="Disordered" evidence="1">
    <location>
        <begin position="47"/>
        <end position="81"/>
    </location>
</feature>